<evidence type="ECO:0000313" key="3">
    <source>
        <dbReference type="Proteomes" id="UP000254519"/>
    </source>
</evidence>
<feature type="transmembrane region" description="Helical" evidence="1">
    <location>
        <begin position="78"/>
        <end position="104"/>
    </location>
</feature>
<organism evidence="2 3">
    <name type="scientific">Sporosarcina pasteurii</name>
    <name type="common">Bacillus pasteurii</name>
    <dbReference type="NCBI Taxonomy" id="1474"/>
    <lineage>
        <taxon>Bacteria</taxon>
        <taxon>Bacillati</taxon>
        <taxon>Bacillota</taxon>
        <taxon>Bacilli</taxon>
        <taxon>Bacillales</taxon>
        <taxon>Caryophanaceae</taxon>
        <taxon>Sporosarcina</taxon>
    </lineage>
</organism>
<dbReference type="OrthoDB" id="2157087at2"/>
<proteinExistence type="predicted"/>
<accession>A0A380C183</accession>
<dbReference type="Proteomes" id="UP000254519">
    <property type="component" value="Unassembled WGS sequence"/>
</dbReference>
<keyword evidence="1" id="KW-0472">Membrane</keyword>
<feature type="transmembrane region" description="Helical" evidence="1">
    <location>
        <begin position="116"/>
        <end position="134"/>
    </location>
</feature>
<feature type="transmembrane region" description="Helical" evidence="1">
    <location>
        <begin position="21"/>
        <end position="39"/>
    </location>
</feature>
<gene>
    <name evidence="2" type="ORF">NCTC4822_02071</name>
</gene>
<dbReference type="AlphaFoldDB" id="A0A380C183"/>
<dbReference type="RefSeq" id="WP_115361921.1">
    <property type="nucleotide sequence ID" value="NZ_CP038012.1"/>
</dbReference>
<evidence type="ECO:0000313" key="2">
    <source>
        <dbReference type="EMBL" id="SUJ11108.1"/>
    </source>
</evidence>
<keyword evidence="3" id="KW-1185">Reference proteome</keyword>
<sequence>MKNKDYDEFQLANRHRIAFQTLFITFVVIMINGYVKFIYGNWADPLLEMMITVLIPGMYFTIMSIAKNAYLRQKDHPIVFIVMMGMATILSGAAVISSIMSGILELVEDGQLTNQVGSLLLTIYAGSTTVALLMRSMKNRRVFANEES</sequence>
<keyword evidence="1" id="KW-1133">Transmembrane helix</keyword>
<evidence type="ECO:0000256" key="1">
    <source>
        <dbReference type="SAM" id="Phobius"/>
    </source>
</evidence>
<dbReference type="EMBL" id="UGYZ01000002">
    <property type="protein sequence ID" value="SUJ11108.1"/>
    <property type="molecule type" value="Genomic_DNA"/>
</dbReference>
<keyword evidence="1" id="KW-0812">Transmembrane</keyword>
<reference evidence="2 3" key="1">
    <citation type="submission" date="2018-06" db="EMBL/GenBank/DDBJ databases">
        <authorList>
            <consortium name="Pathogen Informatics"/>
            <person name="Doyle S."/>
        </authorList>
    </citation>
    <scope>NUCLEOTIDE SEQUENCE [LARGE SCALE GENOMIC DNA]</scope>
    <source>
        <strain evidence="3">ATCC 11859 / DSM 33 / NCIB 8841 / NCTC 4822</strain>
    </source>
</reference>
<feature type="transmembrane region" description="Helical" evidence="1">
    <location>
        <begin position="45"/>
        <end position="66"/>
    </location>
</feature>
<protein>
    <submittedName>
        <fullName evidence="2">Uncharacterized protein</fullName>
    </submittedName>
</protein>
<name>A0A380C183_SPOPA</name>